<dbReference type="RefSeq" id="WP_267844960.1">
    <property type="nucleotide sequence ID" value="NZ_JAPMXC010000001.1"/>
</dbReference>
<protein>
    <submittedName>
        <fullName evidence="2">Uncharacterized protein</fullName>
    </submittedName>
</protein>
<keyword evidence="3" id="KW-1185">Reference proteome</keyword>
<gene>
    <name evidence="2" type="ORF">OVY01_00985</name>
</gene>
<reference evidence="2" key="1">
    <citation type="submission" date="2022-11" db="EMBL/GenBank/DDBJ databases">
        <title>Robbsia betulipollinis sp. nov., isolated from pollen of birch (Betula pendula).</title>
        <authorList>
            <person name="Shi H."/>
            <person name="Ambika Manirajan B."/>
            <person name="Ratering S."/>
            <person name="Geissler-Plaum R."/>
            <person name="Schnell S."/>
        </authorList>
    </citation>
    <scope>NUCLEOTIDE SEQUENCE</scope>
    <source>
        <strain evidence="2">Bb-Pol-6</strain>
    </source>
</reference>
<dbReference type="EMBL" id="JAPMXC010000001">
    <property type="protein sequence ID" value="MCY0385836.1"/>
    <property type="molecule type" value="Genomic_DNA"/>
</dbReference>
<feature type="region of interest" description="Disordered" evidence="1">
    <location>
        <begin position="207"/>
        <end position="227"/>
    </location>
</feature>
<name>A0ABT3ZH29_9BURK</name>
<comment type="caution">
    <text evidence="2">The sequence shown here is derived from an EMBL/GenBank/DDBJ whole genome shotgun (WGS) entry which is preliminary data.</text>
</comment>
<evidence type="ECO:0000313" key="2">
    <source>
        <dbReference type="EMBL" id="MCY0385836.1"/>
    </source>
</evidence>
<proteinExistence type="predicted"/>
<organism evidence="2 3">
    <name type="scientific">Robbsia betulipollinis</name>
    <dbReference type="NCBI Taxonomy" id="2981849"/>
    <lineage>
        <taxon>Bacteria</taxon>
        <taxon>Pseudomonadati</taxon>
        <taxon>Pseudomonadota</taxon>
        <taxon>Betaproteobacteria</taxon>
        <taxon>Burkholderiales</taxon>
        <taxon>Burkholderiaceae</taxon>
        <taxon>Robbsia</taxon>
    </lineage>
</organism>
<evidence type="ECO:0000313" key="3">
    <source>
        <dbReference type="Proteomes" id="UP001082899"/>
    </source>
</evidence>
<sequence length="227" mass="22195">MMNITRSANLARQRIKVRVPSAPAVHHTATLPAQAWMIGVGLALAVGAVMYAGAAHADEGLTTCADAAPTVLAKRPAAGISYAPHHPIHRHHVPAVLRKPAPGGGCTLESLPAAVPPLSVPAVADASDPAEVIPPVPAAMSLLSAAPAVAAVPDPVVPAAIAPVSMETPRGAVAAAALGDPKLAAVPLLVLATGIAVCVVGHACGGHSSTTGGHSVSTAGTTGTVGK</sequence>
<accession>A0ABT3ZH29</accession>
<dbReference type="Proteomes" id="UP001082899">
    <property type="component" value="Unassembled WGS sequence"/>
</dbReference>
<evidence type="ECO:0000256" key="1">
    <source>
        <dbReference type="SAM" id="MobiDB-lite"/>
    </source>
</evidence>